<comment type="caution">
    <text evidence="5">Lacks conserved residue(s) required for the propagation of feature annotation.</text>
</comment>
<dbReference type="InterPro" id="IPR049560">
    <property type="entry name" value="MeTrfase_RsmB-F_NOP2_cat"/>
</dbReference>
<name>A0A1M5MIN3_9RHOB</name>
<feature type="domain" description="SAM-dependent MTase RsmB/NOP-type" evidence="6">
    <location>
        <begin position="136"/>
        <end position="389"/>
    </location>
</feature>
<dbReference type="InterPro" id="IPR023267">
    <property type="entry name" value="RCMT"/>
</dbReference>
<keyword evidence="2 5" id="KW-0808">Transferase</keyword>
<feature type="binding site" evidence="5">
    <location>
        <position position="289"/>
    </location>
    <ligand>
        <name>S-adenosyl-L-methionine</name>
        <dbReference type="ChEBI" id="CHEBI:59789"/>
    </ligand>
</feature>
<dbReference type="SUPFAM" id="SSF53335">
    <property type="entry name" value="S-adenosyl-L-methionine-dependent methyltransferases"/>
    <property type="match status" value="1"/>
</dbReference>
<feature type="active site" description="Nucleophile" evidence="5">
    <location>
        <position position="342"/>
    </location>
</feature>
<comment type="similarity">
    <text evidence="5">Belongs to the class I-like SAM-binding methyltransferase superfamily. RsmB/NOP family.</text>
</comment>
<evidence type="ECO:0000313" key="8">
    <source>
        <dbReference type="Proteomes" id="UP000184074"/>
    </source>
</evidence>
<gene>
    <name evidence="7" type="ORF">SAMN05444003_0858</name>
</gene>
<accession>A0A1M5MIN3</accession>
<dbReference type="GO" id="GO:0001510">
    <property type="term" value="P:RNA methylation"/>
    <property type="evidence" value="ECO:0007669"/>
    <property type="project" value="InterPro"/>
</dbReference>
<dbReference type="STRING" id="1508389.SAMN05444003_0858"/>
<dbReference type="EMBL" id="FQXB01000001">
    <property type="protein sequence ID" value="SHG77324.1"/>
    <property type="molecule type" value="Genomic_DNA"/>
</dbReference>
<evidence type="ECO:0000259" key="6">
    <source>
        <dbReference type="PROSITE" id="PS51686"/>
    </source>
</evidence>
<dbReference type="Proteomes" id="UP000184074">
    <property type="component" value="Unassembled WGS sequence"/>
</dbReference>
<feature type="binding site" evidence="5">
    <location>
        <position position="249"/>
    </location>
    <ligand>
        <name>S-adenosyl-L-methionine</name>
        <dbReference type="ChEBI" id="CHEBI:59789"/>
    </ligand>
</feature>
<dbReference type="PROSITE" id="PS51686">
    <property type="entry name" value="SAM_MT_RSMB_NOP"/>
    <property type="match status" value="1"/>
</dbReference>
<evidence type="ECO:0000256" key="2">
    <source>
        <dbReference type="ARBA" id="ARBA00022679"/>
    </source>
</evidence>
<dbReference type="InterPro" id="IPR001678">
    <property type="entry name" value="MeTrfase_RsmB-F_NOP2_dom"/>
</dbReference>
<evidence type="ECO:0000256" key="3">
    <source>
        <dbReference type="ARBA" id="ARBA00022691"/>
    </source>
</evidence>
<protein>
    <submittedName>
        <fullName evidence="7">16S rRNA (Cytosine967-C5)-methyltransferase</fullName>
    </submittedName>
</protein>
<dbReference type="Gene3D" id="3.40.50.150">
    <property type="entry name" value="Vaccinia Virus protein VP39"/>
    <property type="match status" value="1"/>
</dbReference>
<evidence type="ECO:0000256" key="4">
    <source>
        <dbReference type="ARBA" id="ARBA00022884"/>
    </source>
</evidence>
<keyword evidence="4 5" id="KW-0694">RNA-binding</keyword>
<organism evidence="7 8">
    <name type="scientific">Cognatiyoonia sediminum</name>
    <dbReference type="NCBI Taxonomy" id="1508389"/>
    <lineage>
        <taxon>Bacteria</taxon>
        <taxon>Pseudomonadati</taxon>
        <taxon>Pseudomonadota</taxon>
        <taxon>Alphaproteobacteria</taxon>
        <taxon>Rhodobacterales</taxon>
        <taxon>Paracoccaceae</taxon>
        <taxon>Cognatiyoonia</taxon>
    </lineage>
</organism>
<evidence type="ECO:0000256" key="5">
    <source>
        <dbReference type="PROSITE-ProRule" id="PRU01023"/>
    </source>
</evidence>
<dbReference type="RefSeq" id="WP_072899561.1">
    <property type="nucleotide sequence ID" value="NZ_FQXB01000001.1"/>
</dbReference>
<dbReference type="GO" id="GO:0003723">
    <property type="term" value="F:RNA binding"/>
    <property type="evidence" value="ECO:0007669"/>
    <property type="project" value="UniProtKB-UniRule"/>
</dbReference>
<dbReference type="AlphaFoldDB" id="A0A1M5MIN3"/>
<proteinExistence type="inferred from homology"/>
<dbReference type="InterPro" id="IPR029063">
    <property type="entry name" value="SAM-dependent_MTases_sf"/>
</dbReference>
<dbReference type="Pfam" id="PF01189">
    <property type="entry name" value="Methyltr_RsmB-F"/>
    <property type="match status" value="1"/>
</dbReference>
<dbReference type="PANTHER" id="PTHR22807">
    <property type="entry name" value="NOP2 YEAST -RELATED NOL1/NOP2/FMU SUN DOMAIN-CONTAINING"/>
    <property type="match status" value="1"/>
</dbReference>
<dbReference type="PRINTS" id="PR02008">
    <property type="entry name" value="RCMTFAMILY"/>
</dbReference>
<evidence type="ECO:0000256" key="1">
    <source>
        <dbReference type="ARBA" id="ARBA00022603"/>
    </source>
</evidence>
<dbReference type="Gene3D" id="3.30.70.1170">
    <property type="entry name" value="Sun protein, domain 3"/>
    <property type="match status" value="1"/>
</dbReference>
<dbReference type="Pfam" id="PF22458">
    <property type="entry name" value="RsmF-B_ferredox"/>
    <property type="match status" value="1"/>
</dbReference>
<reference evidence="7 8" key="1">
    <citation type="submission" date="2016-11" db="EMBL/GenBank/DDBJ databases">
        <authorList>
            <person name="Jaros S."/>
            <person name="Januszkiewicz K."/>
            <person name="Wedrychowicz H."/>
        </authorList>
    </citation>
    <scope>NUCLEOTIDE SEQUENCE [LARGE SCALE GENOMIC DNA]</scope>
    <source>
        <strain evidence="7 8">DSM 28715</strain>
    </source>
</reference>
<sequence length="389" mass="42145">MTPSARYAAAIAVLDVILGGEPAERALTNWARRNRYAGSKDRAAVRGHVFDVLRKKRSCAAFGAGGDGRALVLGLLRQTGIDPLSIFSGEGYAPEPLTEDELSFEEPSLSEAEAADLPDWVWPLWRDGLGDKAISAAQSQRERAKVALRVNERLGSVDSALQSLASDEIEAIEHPNVIGCLNAVSNQRRLAQGKAYQTGLVELQDASSQAAVRSWPISTGDRVLDFCAGGGGKSLALAAIFDASVTAHDSVFDRMADIPVRAARARASIKVVKSEDLDTLPLFDVVLCDAPCSGSGTWRRTPDAKWRLTEDELRDFQDRQVSILESASKFLKKGGVLIYSTCSVLQVENGETGARFLNGNPNFERIAEELIVPTSENDGFYHCVYKGIY</sequence>
<keyword evidence="1 5" id="KW-0489">Methyltransferase</keyword>
<keyword evidence="3 5" id="KW-0949">S-adenosyl-L-methionine</keyword>
<keyword evidence="8" id="KW-1185">Reference proteome</keyword>
<evidence type="ECO:0000313" key="7">
    <source>
        <dbReference type="EMBL" id="SHG77324.1"/>
    </source>
</evidence>
<dbReference type="GO" id="GO:0008173">
    <property type="term" value="F:RNA methyltransferase activity"/>
    <property type="evidence" value="ECO:0007669"/>
    <property type="project" value="InterPro"/>
</dbReference>
<dbReference type="CDD" id="cd02440">
    <property type="entry name" value="AdoMet_MTases"/>
    <property type="match status" value="1"/>
</dbReference>
<dbReference type="InterPro" id="IPR054728">
    <property type="entry name" value="RsmB-like_ferredoxin"/>
</dbReference>
<dbReference type="PANTHER" id="PTHR22807:SF53">
    <property type="entry name" value="RIBOSOMAL RNA SMALL SUBUNIT METHYLTRANSFERASE B-RELATED"/>
    <property type="match status" value="1"/>
</dbReference>
<dbReference type="OrthoDB" id="9810297at2"/>